<dbReference type="EMBL" id="CM026433">
    <property type="protein sequence ID" value="KAG0553560.1"/>
    <property type="molecule type" value="Genomic_DNA"/>
</dbReference>
<name>A0A8T0G380_CERPU</name>
<proteinExistence type="predicted"/>
<dbReference type="GO" id="GO:0032259">
    <property type="term" value="P:methylation"/>
    <property type="evidence" value="ECO:0007669"/>
    <property type="project" value="UniProtKB-KW"/>
</dbReference>
<evidence type="ECO:0000313" key="6">
    <source>
        <dbReference type="Proteomes" id="UP000822688"/>
    </source>
</evidence>
<keyword evidence="2" id="KW-0808">Transferase</keyword>
<dbReference type="InterPro" id="IPR036464">
    <property type="entry name" value="Rubisco_LSMT_subst-bd_sf"/>
</dbReference>
<dbReference type="PANTHER" id="PTHR13271">
    <property type="entry name" value="UNCHARACTERIZED PUTATIVE METHYLTRANSFERASE"/>
    <property type="match status" value="1"/>
</dbReference>
<dbReference type="CDD" id="cd10527">
    <property type="entry name" value="SET_LSMT"/>
    <property type="match status" value="1"/>
</dbReference>
<dbReference type="InterPro" id="IPR046341">
    <property type="entry name" value="SET_dom_sf"/>
</dbReference>
<evidence type="ECO:0000259" key="4">
    <source>
        <dbReference type="PROSITE" id="PS50280"/>
    </source>
</evidence>
<dbReference type="Proteomes" id="UP000822688">
    <property type="component" value="Chromosome 12"/>
</dbReference>
<protein>
    <recommendedName>
        <fullName evidence="4">SET domain-containing protein</fullName>
    </recommendedName>
</protein>
<dbReference type="InterPro" id="IPR050600">
    <property type="entry name" value="SETD3_SETD6_MTase"/>
</dbReference>
<evidence type="ECO:0000313" key="5">
    <source>
        <dbReference type="EMBL" id="KAG0553560.1"/>
    </source>
</evidence>
<comment type="caution">
    <text evidence="5">The sequence shown here is derived from an EMBL/GenBank/DDBJ whole genome shotgun (WGS) entry which is preliminary data.</text>
</comment>
<dbReference type="AlphaFoldDB" id="A0A8T0G380"/>
<evidence type="ECO:0000256" key="2">
    <source>
        <dbReference type="ARBA" id="ARBA00022679"/>
    </source>
</evidence>
<keyword evidence="1" id="KW-0489">Methyltransferase</keyword>
<dbReference type="InterPro" id="IPR001214">
    <property type="entry name" value="SET_dom"/>
</dbReference>
<evidence type="ECO:0000256" key="3">
    <source>
        <dbReference type="ARBA" id="ARBA00022691"/>
    </source>
</evidence>
<dbReference type="SUPFAM" id="SSF82199">
    <property type="entry name" value="SET domain"/>
    <property type="match status" value="1"/>
</dbReference>
<dbReference type="PROSITE" id="PS50280">
    <property type="entry name" value="SET"/>
    <property type="match status" value="1"/>
</dbReference>
<sequence>MELPDGGGGDLLVANEAVANVANQEELRLQRLREWLQMCGVQFRGCEIKPSDEDAGLGVFASRDNAQGVLMVTPLYLAITPTSVMQDPDLGPYFMRLMEESQVDDLDDDHVDDRLLIILFLVIERARGRFSFWAPWLDVLPTEFRTTIFFSDEELLELEGTHLFQATKTRLRSLKSSFETRAKPFADNVLSCIKAERREVEFQDFLWANSIFWTRAKSIPCPRSVVFPDQPTVLPASQSLQLGTASTDLQLDKAFPETTDSQIATNGIGTCSEYEFDSQIATNDIETCSEYELAPCPSLADENDMVVSELSSDWIEAPSAADDEDVMNPSTISVEGLVPGIDFCNHDRMALALWEVDGPKGSETGVPNSMYLVSLRPEPGVPYGEEIFISYGSKSNEELLFLYGFVLEDNPDDYLMIYIPAQALEASDCSETKKQLLNELKLPLRYLVPSSELRRGFYEELNLDSMPKIPLTGHSWTGHRKTSPLANKVVFPEDLLTALRIVAMGEEEVYRVASMLEDISDPEAGRIPTNADIRAAVWEVCGNSGAFQLLVDLLTSNMMALEKGTGTEAMDAELLAKDGKARSQIKEQSHSDRVIKGDEPSDCNLLSDNKRASVIYRMGQKRLVRGFLQEAEMALEVCLDHVSSD</sequence>
<keyword evidence="6" id="KW-1185">Reference proteome</keyword>
<dbReference type="Gene3D" id="3.90.1410.10">
    <property type="entry name" value="set domain protein methyltransferase, domain 1"/>
    <property type="match status" value="1"/>
</dbReference>
<keyword evidence="3" id="KW-0949">S-adenosyl-L-methionine</keyword>
<organism evidence="5 6">
    <name type="scientific">Ceratodon purpureus</name>
    <name type="common">Fire moss</name>
    <name type="synonym">Dicranum purpureum</name>
    <dbReference type="NCBI Taxonomy" id="3225"/>
    <lineage>
        <taxon>Eukaryota</taxon>
        <taxon>Viridiplantae</taxon>
        <taxon>Streptophyta</taxon>
        <taxon>Embryophyta</taxon>
        <taxon>Bryophyta</taxon>
        <taxon>Bryophytina</taxon>
        <taxon>Bryopsida</taxon>
        <taxon>Dicranidae</taxon>
        <taxon>Pseudoditrichales</taxon>
        <taxon>Ditrichaceae</taxon>
        <taxon>Ceratodon</taxon>
    </lineage>
</organism>
<dbReference type="GO" id="GO:0016279">
    <property type="term" value="F:protein-lysine N-methyltransferase activity"/>
    <property type="evidence" value="ECO:0007669"/>
    <property type="project" value="TreeGrafter"/>
</dbReference>
<evidence type="ECO:0000256" key="1">
    <source>
        <dbReference type="ARBA" id="ARBA00022603"/>
    </source>
</evidence>
<gene>
    <name evidence="5" type="ORF">KC19_12G020700</name>
</gene>
<dbReference type="Gene3D" id="3.90.1420.10">
    <property type="entry name" value="Rubisco LSMT, substrate-binding domain"/>
    <property type="match status" value="1"/>
</dbReference>
<reference evidence="5" key="1">
    <citation type="submission" date="2020-06" db="EMBL/GenBank/DDBJ databases">
        <title>WGS assembly of Ceratodon purpureus strain R40.</title>
        <authorList>
            <person name="Carey S.B."/>
            <person name="Jenkins J."/>
            <person name="Shu S."/>
            <person name="Lovell J.T."/>
            <person name="Sreedasyam A."/>
            <person name="Maumus F."/>
            <person name="Tiley G.P."/>
            <person name="Fernandez-Pozo N."/>
            <person name="Barry K."/>
            <person name="Chen C."/>
            <person name="Wang M."/>
            <person name="Lipzen A."/>
            <person name="Daum C."/>
            <person name="Saski C.A."/>
            <person name="Payton A.C."/>
            <person name="Mcbreen J.C."/>
            <person name="Conrad R.E."/>
            <person name="Kollar L.M."/>
            <person name="Olsson S."/>
            <person name="Huttunen S."/>
            <person name="Landis J.B."/>
            <person name="Wickett N.J."/>
            <person name="Johnson M.G."/>
            <person name="Rensing S.A."/>
            <person name="Grimwood J."/>
            <person name="Schmutz J."/>
            <person name="Mcdaniel S.F."/>
        </authorList>
    </citation>
    <scope>NUCLEOTIDE SEQUENCE</scope>
    <source>
        <strain evidence="5">R40</strain>
    </source>
</reference>
<accession>A0A8T0G380</accession>
<dbReference type="PANTHER" id="PTHR13271:SF55">
    <property type="entry name" value="SET DOMAIN-CONTAINING PROTEIN"/>
    <property type="match status" value="1"/>
</dbReference>
<feature type="domain" description="SET" evidence="4">
    <location>
        <begin position="44"/>
        <end position="392"/>
    </location>
</feature>